<evidence type="ECO:0000313" key="13">
    <source>
        <dbReference type="EMBL" id="PRD42996.1"/>
    </source>
</evidence>
<keyword evidence="12" id="KW-0813">Transport</keyword>
<evidence type="ECO:0000256" key="10">
    <source>
        <dbReference type="ARBA" id="ARBA00035120"/>
    </source>
</evidence>
<keyword evidence="3" id="KW-0997">Cell inner membrane</keyword>
<keyword evidence="4 12" id="KW-0812">Transmembrane</keyword>
<feature type="transmembrane region" description="Helical" evidence="12">
    <location>
        <begin position="20"/>
        <end position="44"/>
    </location>
</feature>
<dbReference type="RefSeq" id="WP_105742235.1">
    <property type="nucleotide sequence ID" value="NZ_PVBR01000008.1"/>
</dbReference>
<feature type="binding site" evidence="12">
    <location>
        <position position="97"/>
    </location>
    <ligand>
        <name>Na(+)</name>
        <dbReference type="ChEBI" id="CHEBI:29101"/>
        <note>structural</note>
    </ligand>
</feature>
<keyword evidence="8 12" id="KW-0472">Membrane</keyword>
<organism evidence="13 14">
    <name type="scientific">Phyllobacterium phragmitis</name>
    <dbReference type="NCBI Taxonomy" id="2670329"/>
    <lineage>
        <taxon>Bacteria</taxon>
        <taxon>Pseudomonadati</taxon>
        <taxon>Pseudomonadota</taxon>
        <taxon>Alphaproteobacteria</taxon>
        <taxon>Hyphomicrobiales</taxon>
        <taxon>Phyllobacteriaceae</taxon>
        <taxon>Phyllobacterium</taxon>
    </lineage>
</organism>
<accession>A0A2S9IR43</accession>
<protein>
    <recommendedName>
        <fullName evidence="12">Fluoride-specific ion channel FluC</fullName>
    </recommendedName>
</protein>
<comment type="subcellular location">
    <subcellularLocation>
        <location evidence="1 12">Cell membrane</location>
        <topology evidence="1 12">Multi-pass membrane protein</topology>
    </subcellularLocation>
</comment>
<dbReference type="GO" id="GO:0046872">
    <property type="term" value="F:metal ion binding"/>
    <property type="evidence" value="ECO:0007669"/>
    <property type="project" value="UniProtKB-KW"/>
</dbReference>
<sequence length="145" mass="15505">MDAGAGTVRGRLRKLETWRLYLAVGCGAAIGALLRFLSGFFIIAGLDQSALWATAFVNIVGSFIIMFFAAITGPDGRWMVGPVGRQFVMGGICGGFTTFSAMSLDAFMLMLRGDLLQAALYLAGVIFFSLAAAWVGYAFAIQINR</sequence>
<evidence type="ECO:0000256" key="8">
    <source>
        <dbReference type="ARBA" id="ARBA00023136"/>
    </source>
</evidence>
<dbReference type="GO" id="GO:0005886">
    <property type="term" value="C:plasma membrane"/>
    <property type="evidence" value="ECO:0007669"/>
    <property type="project" value="UniProtKB-SubCell"/>
</dbReference>
<evidence type="ECO:0000256" key="5">
    <source>
        <dbReference type="ARBA" id="ARBA00022989"/>
    </source>
</evidence>
<evidence type="ECO:0000256" key="9">
    <source>
        <dbReference type="ARBA" id="ARBA00023303"/>
    </source>
</evidence>
<evidence type="ECO:0000256" key="3">
    <source>
        <dbReference type="ARBA" id="ARBA00022519"/>
    </source>
</evidence>
<dbReference type="GO" id="GO:0140114">
    <property type="term" value="P:cellular detoxification of fluoride"/>
    <property type="evidence" value="ECO:0007669"/>
    <property type="project" value="UniProtKB-UniRule"/>
</dbReference>
<keyword evidence="2 12" id="KW-1003">Cell membrane</keyword>
<evidence type="ECO:0000256" key="6">
    <source>
        <dbReference type="ARBA" id="ARBA00023053"/>
    </source>
</evidence>
<evidence type="ECO:0000313" key="14">
    <source>
        <dbReference type="Proteomes" id="UP000239434"/>
    </source>
</evidence>
<keyword evidence="5 12" id="KW-1133">Transmembrane helix</keyword>
<keyword evidence="12" id="KW-0479">Metal-binding</keyword>
<reference evidence="13 14" key="1">
    <citation type="submission" date="2018-02" db="EMBL/GenBank/DDBJ databases">
        <title>The draft genome of Phyllobacterium sp. 1N-3.</title>
        <authorList>
            <person name="Liu L."/>
            <person name="Li L."/>
            <person name="Zhang X."/>
            <person name="Wang T."/>
            <person name="Liang L."/>
        </authorList>
    </citation>
    <scope>NUCLEOTIDE SEQUENCE [LARGE SCALE GENOMIC DNA]</scope>
    <source>
        <strain evidence="13 14">1N-3</strain>
    </source>
</reference>
<feature type="transmembrane region" description="Helical" evidence="12">
    <location>
        <begin position="118"/>
        <end position="140"/>
    </location>
</feature>
<keyword evidence="9 12" id="KW-0407">Ion channel</keyword>
<dbReference type="AlphaFoldDB" id="A0A2S9IR43"/>
<comment type="catalytic activity">
    <reaction evidence="11">
        <text>fluoride(in) = fluoride(out)</text>
        <dbReference type="Rhea" id="RHEA:76159"/>
        <dbReference type="ChEBI" id="CHEBI:17051"/>
    </reaction>
    <physiologicalReaction direction="left-to-right" evidence="11">
        <dbReference type="Rhea" id="RHEA:76160"/>
    </physiologicalReaction>
</comment>
<evidence type="ECO:0000256" key="11">
    <source>
        <dbReference type="ARBA" id="ARBA00035585"/>
    </source>
</evidence>
<comment type="activity regulation">
    <text evidence="12">Na(+) is not transported, but it plays an essential structural role and its presence is essential for fluoride channel function.</text>
</comment>
<keyword evidence="6 12" id="KW-0915">Sodium</keyword>
<evidence type="ECO:0000256" key="7">
    <source>
        <dbReference type="ARBA" id="ARBA00023065"/>
    </source>
</evidence>
<evidence type="ECO:0000256" key="1">
    <source>
        <dbReference type="ARBA" id="ARBA00004651"/>
    </source>
</evidence>
<dbReference type="Proteomes" id="UP000239434">
    <property type="component" value="Unassembled WGS sequence"/>
</dbReference>
<dbReference type="HAMAP" id="MF_00454">
    <property type="entry name" value="FluC"/>
    <property type="match status" value="1"/>
</dbReference>
<evidence type="ECO:0000256" key="12">
    <source>
        <dbReference type="HAMAP-Rule" id="MF_00454"/>
    </source>
</evidence>
<dbReference type="EMBL" id="PVBR01000008">
    <property type="protein sequence ID" value="PRD42996.1"/>
    <property type="molecule type" value="Genomic_DNA"/>
</dbReference>
<keyword evidence="14" id="KW-1185">Reference proteome</keyword>
<proteinExistence type="inferred from homology"/>
<feature type="transmembrane region" description="Helical" evidence="12">
    <location>
        <begin position="92"/>
        <end position="112"/>
    </location>
</feature>
<dbReference type="InterPro" id="IPR003691">
    <property type="entry name" value="FluC"/>
</dbReference>
<feature type="binding site" evidence="12">
    <location>
        <position position="94"/>
    </location>
    <ligand>
        <name>Na(+)</name>
        <dbReference type="ChEBI" id="CHEBI:29101"/>
        <note>structural</note>
    </ligand>
</feature>
<comment type="similarity">
    <text evidence="10 12">Belongs to the fluoride channel Fluc/FEX (TC 1.A.43) family.</text>
</comment>
<keyword evidence="7 12" id="KW-0406">Ion transport</keyword>
<dbReference type="NCBIfam" id="NF010821">
    <property type="entry name" value="PRK14225.1"/>
    <property type="match status" value="1"/>
</dbReference>
<name>A0A2S9IR43_9HYPH</name>
<comment type="function">
    <text evidence="12">Fluoride-specific ion channel. Important for reducing fluoride concentration in the cell, thus reducing its toxicity.</text>
</comment>
<dbReference type="GO" id="GO:0062054">
    <property type="term" value="F:fluoride channel activity"/>
    <property type="evidence" value="ECO:0007669"/>
    <property type="project" value="UniProtKB-UniRule"/>
</dbReference>
<dbReference type="Pfam" id="PF02537">
    <property type="entry name" value="CRCB"/>
    <property type="match status" value="1"/>
</dbReference>
<evidence type="ECO:0000256" key="2">
    <source>
        <dbReference type="ARBA" id="ARBA00022475"/>
    </source>
</evidence>
<feature type="transmembrane region" description="Helical" evidence="12">
    <location>
        <begin position="50"/>
        <end position="71"/>
    </location>
</feature>
<evidence type="ECO:0000256" key="4">
    <source>
        <dbReference type="ARBA" id="ARBA00022692"/>
    </source>
</evidence>
<gene>
    <name evidence="12" type="primary">fluC</name>
    <name evidence="12" type="synonym">crcB</name>
    <name evidence="13" type="ORF">C5748_12280</name>
</gene>
<comment type="caution">
    <text evidence="13">The sequence shown here is derived from an EMBL/GenBank/DDBJ whole genome shotgun (WGS) entry which is preliminary data.</text>
</comment>